<gene>
    <name evidence="1" type="ORF">EXN66_Car017446</name>
</gene>
<reference evidence="1 2" key="1">
    <citation type="submission" date="2019-02" db="EMBL/GenBank/DDBJ databases">
        <title>Opniocepnalus argus genome.</title>
        <authorList>
            <person name="Zhou C."/>
            <person name="Xiao S."/>
        </authorList>
    </citation>
    <scope>NUCLEOTIDE SEQUENCE [LARGE SCALE GENOMIC DNA]</scope>
    <source>
        <strain evidence="1">OARG1902GOOAL</strain>
        <tissue evidence="1">Muscle</tissue>
    </source>
</reference>
<dbReference type="AlphaFoldDB" id="A0A6G1QHN6"/>
<protein>
    <submittedName>
        <fullName evidence="1">Uncharacterized protein</fullName>
    </submittedName>
</protein>
<reference evidence="2" key="2">
    <citation type="submission" date="2019-02" db="EMBL/GenBank/DDBJ databases">
        <title>Opniocepnalus argus Var Kimnra genome.</title>
        <authorList>
            <person name="Zhou C."/>
            <person name="Xiao S."/>
        </authorList>
    </citation>
    <scope>NUCLEOTIDE SEQUENCE [LARGE SCALE GENOMIC DNA]</scope>
</reference>
<name>A0A6G1QHN6_CHAAH</name>
<keyword evidence="2" id="KW-1185">Reference proteome</keyword>
<sequence>MSVGNQAPPGQYHPYCKAWWWQHHAVGMFFSSSHAAATLVASYSKRLEAVTGAKGVMYMSFISFIYL</sequence>
<evidence type="ECO:0000313" key="2">
    <source>
        <dbReference type="Proteomes" id="UP000503349"/>
    </source>
</evidence>
<dbReference type="Proteomes" id="UP000503349">
    <property type="component" value="Chromosome 17"/>
</dbReference>
<dbReference type="EMBL" id="CM015728">
    <property type="protein sequence ID" value="KAF3701758.1"/>
    <property type="molecule type" value="Genomic_DNA"/>
</dbReference>
<proteinExistence type="predicted"/>
<accession>A0A6G1QHN6</accession>
<evidence type="ECO:0000313" key="1">
    <source>
        <dbReference type="EMBL" id="KAF3701758.1"/>
    </source>
</evidence>
<organism evidence="1 2">
    <name type="scientific">Channa argus</name>
    <name type="common">Northern snakehead</name>
    <name type="synonym">Ophicephalus argus</name>
    <dbReference type="NCBI Taxonomy" id="215402"/>
    <lineage>
        <taxon>Eukaryota</taxon>
        <taxon>Metazoa</taxon>
        <taxon>Chordata</taxon>
        <taxon>Craniata</taxon>
        <taxon>Vertebrata</taxon>
        <taxon>Euteleostomi</taxon>
        <taxon>Actinopterygii</taxon>
        <taxon>Neopterygii</taxon>
        <taxon>Teleostei</taxon>
        <taxon>Neoteleostei</taxon>
        <taxon>Acanthomorphata</taxon>
        <taxon>Anabantaria</taxon>
        <taxon>Anabantiformes</taxon>
        <taxon>Channoidei</taxon>
        <taxon>Channidae</taxon>
        <taxon>Channa</taxon>
    </lineage>
</organism>